<feature type="non-terminal residue" evidence="6">
    <location>
        <position position="242"/>
    </location>
</feature>
<dbReference type="GO" id="GO:0051536">
    <property type="term" value="F:iron-sulfur cluster binding"/>
    <property type="evidence" value="ECO:0007669"/>
    <property type="project" value="UniProtKB-KW"/>
</dbReference>
<feature type="non-terminal residue" evidence="6">
    <location>
        <position position="1"/>
    </location>
</feature>
<accession>X1VV21</accession>
<organism evidence="6">
    <name type="scientific">marine sediment metagenome</name>
    <dbReference type="NCBI Taxonomy" id="412755"/>
    <lineage>
        <taxon>unclassified sequences</taxon>
        <taxon>metagenomes</taxon>
        <taxon>ecological metagenomes</taxon>
    </lineage>
</organism>
<dbReference type="InterPro" id="IPR013785">
    <property type="entry name" value="Aldolase_TIM"/>
</dbReference>
<keyword evidence="1" id="KW-0949">S-adenosyl-L-methionine</keyword>
<dbReference type="Pfam" id="PF04055">
    <property type="entry name" value="Radical_SAM"/>
    <property type="match status" value="1"/>
</dbReference>
<reference evidence="6" key="1">
    <citation type="journal article" date="2014" name="Front. Microbiol.">
        <title>High frequency of phylogenetically diverse reductive dehalogenase-homologous genes in deep subseafloor sedimentary metagenomes.</title>
        <authorList>
            <person name="Kawai M."/>
            <person name="Futagami T."/>
            <person name="Toyoda A."/>
            <person name="Takaki Y."/>
            <person name="Nishi S."/>
            <person name="Hori S."/>
            <person name="Arai W."/>
            <person name="Tsubouchi T."/>
            <person name="Morono Y."/>
            <person name="Uchiyama I."/>
            <person name="Ito T."/>
            <person name="Fujiyama A."/>
            <person name="Inagaki F."/>
            <person name="Takami H."/>
        </authorList>
    </citation>
    <scope>NUCLEOTIDE SEQUENCE</scope>
    <source>
        <strain evidence="6">Expedition CK06-06</strain>
    </source>
</reference>
<keyword evidence="3" id="KW-0408">Iron</keyword>
<sequence length="242" mass="26773">IAVSSDCVLNCRYCLIDKNARETISPGCAQRAVRCFLASPGNIKKLEVYGGEPLLKFELVKKICKSALDMAARAGKVLSISLATNGVLLEERHLEFLKENNIHLSISISGSKESHDSCRVFPNGEGSFDRVAGNLPKAFGILGKRAVDALFVVHPQKAGKMFEDFKSLVSLGFENINVECVHGVRWSKRNIEDFVSNIRKVGRYVFERIDAGRYVLIETFLAALDRKSSARDVCPFDCDLEG</sequence>
<dbReference type="SFLD" id="SFLDG01384">
    <property type="entry name" value="thioether_bond_formation_requi"/>
    <property type="match status" value="1"/>
</dbReference>
<dbReference type="SFLD" id="SFLDS00029">
    <property type="entry name" value="Radical_SAM"/>
    <property type="match status" value="1"/>
</dbReference>
<name>X1VV21_9ZZZZ</name>
<dbReference type="InterPro" id="IPR058240">
    <property type="entry name" value="rSAM_sf"/>
</dbReference>
<dbReference type="InterPro" id="IPR023867">
    <property type="entry name" value="Sulphatase_maturase_rSAM"/>
</dbReference>
<keyword evidence="2" id="KW-0479">Metal-binding</keyword>
<feature type="domain" description="Radical SAM core" evidence="5">
    <location>
        <begin position="3"/>
        <end position="137"/>
    </location>
</feature>
<dbReference type="PANTHER" id="PTHR43273:SF8">
    <property type="entry name" value="RADICAL SAM DOMAIN PROTEIN"/>
    <property type="match status" value="1"/>
</dbReference>
<keyword evidence="4" id="KW-0411">Iron-sulfur</keyword>
<evidence type="ECO:0000256" key="2">
    <source>
        <dbReference type="ARBA" id="ARBA00022723"/>
    </source>
</evidence>
<dbReference type="GO" id="GO:0016491">
    <property type="term" value="F:oxidoreductase activity"/>
    <property type="evidence" value="ECO:0007669"/>
    <property type="project" value="InterPro"/>
</dbReference>
<dbReference type="SFLD" id="SFLDG01386">
    <property type="entry name" value="main_SPASM_domain-containing"/>
    <property type="match status" value="1"/>
</dbReference>
<dbReference type="EMBL" id="BARW01032538">
    <property type="protein sequence ID" value="GAJ14225.1"/>
    <property type="molecule type" value="Genomic_DNA"/>
</dbReference>
<evidence type="ECO:0000256" key="4">
    <source>
        <dbReference type="ARBA" id="ARBA00023014"/>
    </source>
</evidence>
<dbReference type="SFLD" id="SFLDG01067">
    <property type="entry name" value="SPASM/twitch_domain_containing"/>
    <property type="match status" value="1"/>
</dbReference>
<dbReference type="GO" id="GO:0046872">
    <property type="term" value="F:metal ion binding"/>
    <property type="evidence" value="ECO:0007669"/>
    <property type="project" value="UniProtKB-KW"/>
</dbReference>
<dbReference type="SUPFAM" id="SSF102114">
    <property type="entry name" value="Radical SAM enzymes"/>
    <property type="match status" value="1"/>
</dbReference>
<dbReference type="Gene3D" id="3.20.20.70">
    <property type="entry name" value="Aldolase class I"/>
    <property type="match status" value="1"/>
</dbReference>
<dbReference type="InterPro" id="IPR007197">
    <property type="entry name" value="rSAM"/>
</dbReference>
<proteinExistence type="predicted"/>
<comment type="caution">
    <text evidence="6">The sequence shown here is derived from an EMBL/GenBank/DDBJ whole genome shotgun (WGS) entry which is preliminary data.</text>
</comment>
<protein>
    <recommendedName>
        <fullName evidence="5">Radical SAM core domain-containing protein</fullName>
    </recommendedName>
</protein>
<gene>
    <name evidence="6" type="ORF">S12H4_51484</name>
</gene>
<dbReference type="PANTHER" id="PTHR43273">
    <property type="entry name" value="ANAEROBIC SULFATASE-MATURATING ENZYME HOMOLOG ASLB-RELATED"/>
    <property type="match status" value="1"/>
</dbReference>
<evidence type="ECO:0000259" key="5">
    <source>
        <dbReference type="Pfam" id="PF04055"/>
    </source>
</evidence>
<evidence type="ECO:0000313" key="6">
    <source>
        <dbReference type="EMBL" id="GAJ14225.1"/>
    </source>
</evidence>
<evidence type="ECO:0000256" key="3">
    <source>
        <dbReference type="ARBA" id="ARBA00023004"/>
    </source>
</evidence>
<dbReference type="AlphaFoldDB" id="X1VV21"/>
<evidence type="ECO:0000256" key="1">
    <source>
        <dbReference type="ARBA" id="ARBA00022691"/>
    </source>
</evidence>